<dbReference type="Proteomes" id="UP001186974">
    <property type="component" value="Unassembled WGS sequence"/>
</dbReference>
<organism evidence="1 2">
    <name type="scientific">Coniosporium uncinatum</name>
    <dbReference type="NCBI Taxonomy" id="93489"/>
    <lineage>
        <taxon>Eukaryota</taxon>
        <taxon>Fungi</taxon>
        <taxon>Dikarya</taxon>
        <taxon>Ascomycota</taxon>
        <taxon>Pezizomycotina</taxon>
        <taxon>Dothideomycetes</taxon>
        <taxon>Dothideomycetes incertae sedis</taxon>
        <taxon>Coniosporium</taxon>
    </lineage>
</organism>
<gene>
    <name evidence="1" type="ORF">LTS18_007087</name>
</gene>
<evidence type="ECO:0000313" key="1">
    <source>
        <dbReference type="EMBL" id="KAK3064453.1"/>
    </source>
</evidence>
<protein>
    <submittedName>
        <fullName evidence="1">Uncharacterized protein</fullName>
    </submittedName>
</protein>
<sequence>MADVPAAVELLRMLCDEWVEGLETARFGGRNPIPLLRLDTDAQKNEFLRPFLQVVHKGVPKETTYAEAKEELRCVQVDNDHKGRLHTFEEVYLDEDTWKGATLNTNEFDVLCVKVYWYRLHWFETSTLKKIHDRYPRIPAIFRSKASARAITGRMQTELFDFLIKSVTAFVEANGGRDAWKRASQTYRFDMFEKAYDLIPLHMNNETWYGCKSVIDFPRMQADNLNPVRREWQWLNRSRFVTSCDLVWNYHVKVEFRRKHLYKFFIWMMRSPEYIRRNLPPVEQVPVLPEVPVLPGGPSDSGKRKIEKPRAK</sequence>
<keyword evidence="2" id="KW-1185">Reference proteome</keyword>
<name>A0ACC3DAR4_9PEZI</name>
<accession>A0ACC3DAR4</accession>
<comment type="caution">
    <text evidence="1">The sequence shown here is derived from an EMBL/GenBank/DDBJ whole genome shotgun (WGS) entry which is preliminary data.</text>
</comment>
<reference evidence="1" key="1">
    <citation type="submission" date="2024-09" db="EMBL/GenBank/DDBJ databases">
        <title>Black Yeasts Isolated from many extreme environments.</title>
        <authorList>
            <person name="Coleine C."/>
            <person name="Stajich J.E."/>
            <person name="Selbmann L."/>
        </authorList>
    </citation>
    <scope>NUCLEOTIDE SEQUENCE</scope>
    <source>
        <strain evidence="1">CCFEE 5737</strain>
    </source>
</reference>
<dbReference type="EMBL" id="JAWDJW010006509">
    <property type="protein sequence ID" value="KAK3064453.1"/>
    <property type="molecule type" value="Genomic_DNA"/>
</dbReference>
<proteinExistence type="predicted"/>
<evidence type="ECO:0000313" key="2">
    <source>
        <dbReference type="Proteomes" id="UP001186974"/>
    </source>
</evidence>